<evidence type="ECO:0000313" key="3">
    <source>
        <dbReference type="Proteomes" id="UP000677457"/>
    </source>
</evidence>
<accession>A0ABQ4JYH7</accession>
<dbReference type="EMBL" id="BOQM01000053">
    <property type="protein sequence ID" value="GIM87981.1"/>
    <property type="molecule type" value="Genomic_DNA"/>
</dbReference>
<feature type="region of interest" description="Disordered" evidence="1">
    <location>
        <begin position="1"/>
        <end position="22"/>
    </location>
</feature>
<name>A0ABQ4JYH7_SALAC</name>
<dbReference type="Proteomes" id="UP000677457">
    <property type="component" value="Unassembled WGS sequence"/>
</dbReference>
<proteinExistence type="predicted"/>
<organism evidence="2 3">
    <name type="scientific">Salinispora arenicola</name>
    <dbReference type="NCBI Taxonomy" id="168697"/>
    <lineage>
        <taxon>Bacteria</taxon>
        <taxon>Bacillati</taxon>
        <taxon>Actinomycetota</taxon>
        <taxon>Actinomycetes</taxon>
        <taxon>Micromonosporales</taxon>
        <taxon>Micromonosporaceae</taxon>
        <taxon>Salinispora</taxon>
    </lineage>
</organism>
<reference evidence="2 3" key="1">
    <citation type="submission" date="2021-03" db="EMBL/GenBank/DDBJ databases">
        <title>Whole genome shotgun sequence of Salinispora arenicola NBRC 105043.</title>
        <authorList>
            <person name="Komaki H."/>
            <person name="Tamura T."/>
        </authorList>
    </citation>
    <scope>NUCLEOTIDE SEQUENCE [LARGE SCALE GENOMIC DNA]</scope>
    <source>
        <strain evidence="2 3">NBRC 105043</strain>
    </source>
</reference>
<comment type="caution">
    <text evidence="2">The sequence shown here is derived from an EMBL/GenBank/DDBJ whole genome shotgun (WGS) entry which is preliminary data.</text>
</comment>
<keyword evidence="3" id="KW-1185">Reference proteome</keyword>
<sequence length="64" mass="6609">MEADRIQGAPALGARSDRPGAQVNRGTLNVIRAYGSTRGNPAHCCVAAEWTDFTASTTTDGASS</sequence>
<protein>
    <submittedName>
        <fullName evidence="2">Uncharacterized protein</fullName>
    </submittedName>
</protein>
<evidence type="ECO:0000313" key="2">
    <source>
        <dbReference type="EMBL" id="GIM87981.1"/>
    </source>
</evidence>
<gene>
    <name evidence="2" type="ORF">Sar04_47170</name>
</gene>
<evidence type="ECO:0000256" key="1">
    <source>
        <dbReference type="SAM" id="MobiDB-lite"/>
    </source>
</evidence>